<dbReference type="InterPro" id="IPR043129">
    <property type="entry name" value="ATPase_NBD"/>
</dbReference>
<evidence type="ECO:0000256" key="1">
    <source>
        <dbReference type="ARBA" id="ARBA00022741"/>
    </source>
</evidence>
<keyword evidence="4" id="KW-1185">Reference proteome</keyword>
<dbReference type="OrthoDB" id="9760742at2"/>
<proteinExistence type="predicted"/>
<dbReference type="GO" id="GO:0140662">
    <property type="term" value="F:ATP-dependent protein folding chaperone"/>
    <property type="evidence" value="ECO:0007669"/>
    <property type="project" value="InterPro"/>
</dbReference>
<keyword evidence="2" id="KW-0067">ATP-binding</keyword>
<dbReference type="Gene3D" id="3.90.640.10">
    <property type="entry name" value="Actin, Chain A, domain 4"/>
    <property type="match status" value="1"/>
</dbReference>
<protein>
    <submittedName>
        <fullName evidence="3">Chaperone protein DnaK</fullName>
    </submittedName>
</protein>
<dbReference type="InterPro" id="IPR013126">
    <property type="entry name" value="Hsp_70_fam"/>
</dbReference>
<dbReference type="AlphaFoldDB" id="A0A517R1N8"/>
<keyword evidence="1" id="KW-0547">Nucleotide-binding</keyword>
<evidence type="ECO:0000313" key="3">
    <source>
        <dbReference type="EMBL" id="QDT37786.1"/>
    </source>
</evidence>
<dbReference type="Proteomes" id="UP000317318">
    <property type="component" value="Chromosome"/>
</dbReference>
<dbReference type="CDD" id="cd10170">
    <property type="entry name" value="ASKHA_NBD_HSP70"/>
    <property type="match status" value="1"/>
</dbReference>
<dbReference type="SUPFAM" id="SSF53067">
    <property type="entry name" value="Actin-like ATPase domain"/>
    <property type="match status" value="2"/>
</dbReference>
<dbReference type="RefSeq" id="WP_145363875.1">
    <property type="nucleotide sequence ID" value="NZ_CP036268.1"/>
</dbReference>
<gene>
    <name evidence="3" type="primary">dnaK_1</name>
    <name evidence="3" type="ORF">Pan189_21680</name>
</gene>
<dbReference type="PANTHER" id="PTHR42749">
    <property type="entry name" value="CELL SHAPE-DETERMINING PROTEIN MREB"/>
    <property type="match status" value="1"/>
</dbReference>
<evidence type="ECO:0000313" key="4">
    <source>
        <dbReference type="Proteomes" id="UP000317318"/>
    </source>
</evidence>
<reference evidence="3 4" key="1">
    <citation type="submission" date="2019-02" db="EMBL/GenBank/DDBJ databases">
        <title>Deep-cultivation of Planctomycetes and their phenomic and genomic characterization uncovers novel biology.</title>
        <authorList>
            <person name="Wiegand S."/>
            <person name="Jogler M."/>
            <person name="Boedeker C."/>
            <person name="Pinto D."/>
            <person name="Vollmers J."/>
            <person name="Rivas-Marin E."/>
            <person name="Kohn T."/>
            <person name="Peeters S.H."/>
            <person name="Heuer A."/>
            <person name="Rast P."/>
            <person name="Oberbeckmann S."/>
            <person name="Bunk B."/>
            <person name="Jeske O."/>
            <person name="Meyerdierks A."/>
            <person name="Storesund J.E."/>
            <person name="Kallscheuer N."/>
            <person name="Luecker S."/>
            <person name="Lage O.M."/>
            <person name="Pohl T."/>
            <person name="Merkel B.J."/>
            <person name="Hornburger P."/>
            <person name="Mueller R.-W."/>
            <person name="Bruemmer F."/>
            <person name="Labrenz M."/>
            <person name="Spormann A.M."/>
            <person name="Op den Camp H."/>
            <person name="Overmann J."/>
            <person name="Amann R."/>
            <person name="Jetten M.S.M."/>
            <person name="Mascher T."/>
            <person name="Medema M.H."/>
            <person name="Devos D.P."/>
            <person name="Kaster A.-K."/>
            <person name="Ovreas L."/>
            <person name="Rohde M."/>
            <person name="Galperin M.Y."/>
            <person name="Jogler C."/>
        </authorList>
    </citation>
    <scope>NUCLEOTIDE SEQUENCE [LARGE SCALE GENOMIC DNA]</scope>
    <source>
        <strain evidence="3 4">Pan189</strain>
    </source>
</reference>
<dbReference type="EMBL" id="CP036268">
    <property type="protein sequence ID" value="QDT37786.1"/>
    <property type="molecule type" value="Genomic_DNA"/>
</dbReference>
<dbReference type="KEGG" id="svp:Pan189_21680"/>
<dbReference type="PRINTS" id="PR00301">
    <property type="entry name" value="HEATSHOCK70"/>
</dbReference>
<dbReference type="PANTHER" id="PTHR42749:SF1">
    <property type="entry name" value="CELL SHAPE-DETERMINING PROTEIN MREB"/>
    <property type="match status" value="1"/>
</dbReference>
<dbReference type="GO" id="GO:0005524">
    <property type="term" value="F:ATP binding"/>
    <property type="evidence" value="ECO:0007669"/>
    <property type="project" value="UniProtKB-KW"/>
</dbReference>
<dbReference type="Gene3D" id="3.30.420.40">
    <property type="match status" value="2"/>
</dbReference>
<evidence type="ECO:0000256" key="2">
    <source>
        <dbReference type="ARBA" id="ARBA00022840"/>
    </source>
</evidence>
<name>A0A517R1N8_9PLAN</name>
<sequence>MSKNYCVGIDLGTTNNVLAFAATSEDDASVELLGIPQLVSPGTVETRSSLPSFHYAPAESEQTSGAFDLPWASDNDFVVGEYARRRSAEAPDRVVSAAKSWLCHGKVDRHADILPWQAPKDVAKVSPVEVSRRFIAHLVGAWEANFPDAPLAEQHVALTVPASFDAAARELTREAALAAGLPNDLILLEEPQAAIYAWLHQAGDSWRKQANAGDRILVCDVGGGTTDLTLVSVEDEAGDLTLKRIAVGDHLLVGGDNMDLALAHRASQLFADKGVKLDPWQSVSLWHACRGAKEQLLTADAPDSHSVSVLGRGSKLIGGTVTVDLPRTATEETLLDGFFPDCEIDNAPQRQRTSGFQEIGLPYESDPAITKHIAAFLTRHGEDEPVCPSRVLVNGGVFKSAKIAARLLSVIDSWFGEDVSYLQSDPDLDHAVAKGAAFYAQSKQQGGIRIRGGTARSYYVGIESSGLAIPGLPRPLRALCVVPFGMEEGSSVEVPSTEVGVVVGEPAQFRFFSSPSRKQDAPGDLLPGVDDEELAETDPLETTLEQSDDSEETFVPVSFEANVTELGMLELWCRHAESDRRWKLEFSVRDDVAEESQ</sequence>
<organism evidence="3 4">
    <name type="scientific">Stratiformator vulcanicus</name>
    <dbReference type="NCBI Taxonomy" id="2527980"/>
    <lineage>
        <taxon>Bacteria</taxon>
        <taxon>Pseudomonadati</taxon>
        <taxon>Planctomycetota</taxon>
        <taxon>Planctomycetia</taxon>
        <taxon>Planctomycetales</taxon>
        <taxon>Planctomycetaceae</taxon>
        <taxon>Stratiformator</taxon>
    </lineage>
</organism>
<accession>A0A517R1N8</accession>
<dbReference type="Pfam" id="PF00012">
    <property type="entry name" value="HSP70"/>
    <property type="match status" value="1"/>
</dbReference>